<evidence type="ECO:0000256" key="8">
    <source>
        <dbReference type="ARBA" id="ARBA00051712"/>
    </source>
</evidence>
<keyword evidence="12" id="KW-1185">Reference proteome</keyword>
<keyword evidence="5 9" id="KW-0028">Amino-acid biosynthesis</keyword>
<dbReference type="GO" id="GO:0005829">
    <property type="term" value="C:cytosol"/>
    <property type="evidence" value="ECO:0007669"/>
    <property type="project" value="TreeGrafter"/>
</dbReference>
<comment type="subunit">
    <text evidence="9">Homodimer.</text>
</comment>
<keyword evidence="7 9" id="KW-0413">Isomerase</keyword>
<evidence type="ECO:0000256" key="4">
    <source>
        <dbReference type="ARBA" id="ARBA00022490"/>
    </source>
</evidence>
<feature type="binding site" evidence="9">
    <location>
        <position position="161"/>
    </location>
    <ligand>
        <name>substrate</name>
    </ligand>
</feature>
<feature type="binding site" evidence="9">
    <location>
        <position position="13"/>
    </location>
    <ligand>
        <name>substrate</name>
    </ligand>
</feature>
<dbReference type="NCBIfam" id="TIGR00652">
    <property type="entry name" value="DapF"/>
    <property type="match status" value="1"/>
</dbReference>
<protein>
    <recommendedName>
        <fullName evidence="3 9">Diaminopimelate epimerase</fullName>
        <shortName evidence="9">DAP epimerase</shortName>
        <ecNumber evidence="3 9">5.1.1.7</ecNumber>
    </recommendedName>
    <alternativeName>
        <fullName evidence="9">PLP-independent amino acid racemase</fullName>
    </alternativeName>
</protein>
<dbReference type="GO" id="GO:0008837">
    <property type="term" value="F:diaminopimelate epimerase activity"/>
    <property type="evidence" value="ECO:0007669"/>
    <property type="project" value="UniProtKB-UniRule"/>
</dbReference>
<dbReference type="FunFam" id="3.10.310.10:FF:000004">
    <property type="entry name" value="Diaminopimelate epimerase"/>
    <property type="match status" value="1"/>
</dbReference>
<proteinExistence type="inferred from homology"/>
<keyword evidence="6 9" id="KW-0457">Lysine biosynthesis</keyword>
<dbReference type="RefSeq" id="WP_076755456.1">
    <property type="nucleotide sequence ID" value="NZ_CP023018.1"/>
</dbReference>
<gene>
    <name evidence="9" type="primary">dapF</name>
    <name evidence="11" type="ORF">SAMN05216526_1038</name>
</gene>
<feature type="site" description="Could be important to modulate the pK values of the two catalytic cysteine residues" evidence="9">
    <location>
        <position position="212"/>
    </location>
</feature>
<dbReference type="EMBL" id="FTPK01000002">
    <property type="protein sequence ID" value="SIT69245.1"/>
    <property type="molecule type" value="Genomic_DNA"/>
</dbReference>
<sequence>MPIAFTKMQGLGNDFVVINAMNAPVSLDAEQIRALADRRFGVGCDQVLWVEPPVDPSRAQFRYRIFNADGGEVEQCGNGARCFARFIHEQGLCDQRCITVETLAGLIELILEEDGQVTVNMGLPRFEPSEIPFKAAKRDALYSLNISSEEQVSVGAVSMGNPHAVLQVNSVDTAEVARLGAAIESHSDFPRRVNVGFMQIIDREHIRLRVFERGVGETLACGTGACAAVVIGRQQGLLDERVTVTLPGGQLVIKWNEDEQEPVWMTGPAQTVFTGEIEL</sequence>
<feature type="site" description="Important for dimerization" evidence="9">
    <location>
        <position position="273"/>
    </location>
</feature>
<keyword evidence="4 9" id="KW-0963">Cytoplasm</keyword>
<dbReference type="PANTHER" id="PTHR31689:SF0">
    <property type="entry name" value="DIAMINOPIMELATE EPIMERASE"/>
    <property type="match status" value="1"/>
</dbReference>
<comment type="similarity">
    <text evidence="2 9">Belongs to the diaminopimelate epimerase family.</text>
</comment>
<evidence type="ECO:0000256" key="9">
    <source>
        <dbReference type="HAMAP-Rule" id="MF_00197"/>
    </source>
</evidence>
<evidence type="ECO:0000256" key="1">
    <source>
        <dbReference type="ARBA" id="ARBA00005196"/>
    </source>
</evidence>
<name>A0A1R3VWD4_9GAMM</name>
<feature type="binding site" evidence="9">
    <location>
        <begin position="222"/>
        <end position="223"/>
    </location>
    <ligand>
        <name>substrate</name>
    </ligand>
</feature>
<comment type="function">
    <text evidence="9">Catalyzes the stereoinversion of LL-2,6-diaminopimelate (L,L-DAP) to meso-diaminopimelate (meso-DAP), a precursor of L-lysine and an essential component of the bacterial peptidoglycan.</text>
</comment>
<comment type="subcellular location">
    <subcellularLocation>
        <location evidence="9">Cytoplasm</location>
    </subcellularLocation>
</comment>
<feature type="binding site" evidence="9">
    <location>
        <begin position="77"/>
        <end position="78"/>
    </location>
    <ligand>
        <name>substrate</name>
    </ligand>
</feature>
<dbReference type="Proteomes" id="UP000223759">
    <property type="component" value="Unassembled WGS sequence"/>
</dbReference>
<dbReference type="SUPFAM" id="SSF54506">
    <property type="entry name" value="Diaminopimelate epimerase-like"/>
    <property type="match status" value="1"/>
</dbReference>
<feature type="binding site" evidence="9">
    <location>
        <position position="194"/>
    </location>
    <ligand>
        <name>substrate</name>
    </ligand>
</feature>
<dbReference type="GO" id="GO:0009089">
    <property type="term" value="P:lysine biosynthetic process via diaminopimelate"/>
    <property type="evidence" value="ECO:0007669"/>
    <property type="project" value="UniProtKB-UniRule"/>
</dbReference>
<dbReference type="InterPro" id="IPR018510">
    <property type="entry name" value="DAP_epimerase_AS"/>
</dbReference>
<organism evidence="11 12">
    <name type="scientific">Ectothiorhodosinus mongolicus</name>
    <dbReference type="NCBI Taxonomy" id="233100"/>
    <lineage>
        <taxon>Bacteria</taxon>
        <taxon>Pseudomonadati</taxon>
        <taxon>Pseudomonadota</taxon>
        <taxon>Gammaproteobacteria</taxon>
        <taxon>Chromatiales</taxon>
        <taxon>Ectothiorhodospiraceae</taxon>
        <taxon>Ectothiorhodosinus</taxon>
    </lineage>
</organism>
<feature type="binding site" evidence="9">
    <location>
        <position position="46"/>
    </location>
    <ligand>
        <name>substrate</name>
    </ligand>
</feature>
<dbReference type="HAMAP" id="MF_00197">
    <property type="entry name" value="DAP_epimerase"/>
    <property type="match status" value="1"/>
</dbReference>
<feature type="binding site" evidence="9">
    <location>
        <position position="67"/>
    </location>
    <ligand>
        <name>substrate</name>
    </ligand>
</feature>
<dbReference type="UniPathway" id="UPA00034">
    <property type="reaction ID" value="UER00025"/>
</dbReference>
<feature type="active site" evidence="10">
    <location>
        <position position="76"/>
    </location>
</feature>
<evidence type="ECO:0000256" key="2">
    <source>
        <dbReference type="ARBA" id="ARBA00010219"/>
    </source>
</evidence>
<dbReference type="OrthoDB" id="9805408at2"/>
<evidence type="ECO:0000256" key="3">
    <source>
        <dbReference type="ARBA" id="ARBA00013080"/>
    </source>
</evidence>
<evidence type="ECO:0000313" key="11">
    <source>
        <dbReference type="EMBL" id="SIT69245.1"/>
    </source>
</evidence>
<evidence type="ECO:0000256" key="7">
    <source>
        <dbReference type="ARBA" id="ARBA00023235"/>
    </source>
</evidence>
<dbReference type="FunFam" id="3.10.310.10:FF:000001">
    <property type="entry name" value="Diaminopimelate epimerase"/>
    <property type="match status" value="1"/>
</dbReference>
<reference evidence="11 12" key="1">
    <citation type="submission" date="2017-01" db="EMBL/GenBank/DDBJ databases">
        <authorList>
            <person name="Mah S.A."/>
            <person name="Swanson W.J."/>
            <person name="Moy G.W."/>
            <person name="Vacquier V.D."/>
        </authorList>
    </citation>
    <scope>NUCLEOTIDE SEQUENCE [LARGE SCALE GENOMIC DNA]</scope>
    <source>
        <strain evidence="11 12">M9</strain>
    </source>
</reference>
<evidence type="ECO:0000256" key="10">
    <source>
        <dbReference type="PROSITE-ProRule" id="PRU10125"/>
    </source>
</evidence>
<dbReference type="STRING" id="233100.SAMN05216526_1038"/>
<feature type="active site" description="Proton acceptor" evidence="9">
    <location>
        <position position="221"/>
    </location>
</feature>
<dbReference type="InterPro" id="IPR001653">
    <property type="entry name" value="DAP_epimerase_DapF"/>
</dbReference>
<dbReference type="AlphaFoldDB" id="A0A1R3VWD4"/>
<comment type="pathway">
    <text evidence="1 9">Amino-acid biosynthesis; L-lysine biosynthesis via DAP pathway; DL-2,6-diaminopimelate from LL-2,6-diaminopimelate: step 1/1.</text>
</comment>
<evidence type="ECO:0000256" key="5">
    <source>
        <dbReference type="ARBA" id="ARBA00022605"/>
    </source>
</evidence>
<dbReference type="EC" id="5.1.1.7" evidence="3 9"/>
<evidence type="ECO:0000313" key="12">
    <source>
        <dbReference type="Proteomes" id="UP000223759"/>
    </source>
</evidence>
<dbReference type="PANTHER" id="PTHR31689">
    <property type="entry name" value="DIAMINOPIMELATE EPIMERASE, CHLOROPLASTIC"/>
    <property type="match status" value="1"/>
</dbReference>
<feature type="binding site" evidence="9">
    <location>
        <begin position="212"/>
        <end position="213"/>
    </location>
    <ligand>
        <name>substrate</name>
    </ligand>
</feature>
<feature type="site" description="Could be important to modulate the pK values of the two catalytic cysteine residues" evidence="9">
    <location>
        <position position="163"/>
    </location>
</feature>
<dbReference type="Gene3D" id="3.10.310.10">
    <property type="entry name" value="Diaminopimelate Epimerase, Chain A, domain 1"/>
    <property type="match status" value="2"/>
</dbReference>
<comment type="catalytic activity">
    <reaction evidence="8 9">
        <text>(2S,6S)-2,6-diaminopimelate = meso-2,6-diaminopimelate</text>
        <dbReference type="Rhea" id="RHEA:15393"/>
        <dbReference type="ChEBI" id="CHEBI:57609"/>
        <dbReference type="ChEBI" id="CHEBI:57791"/>
        <dbReference type="EC" id="5.1.1.7"/>
    </reaction>
</comment>
<evidence type="ECO:0000256" key="6">
    <source>
        <dbReference type="ARBA" id="ARBA00023154"/>
    </source>
</evidence>
<dbReference type="PROSITE" id="PS01326">
    <property type="entry name" value="DAP_EPIMERASE"/>
    <property type="match status" value="1"/>
</dbReference>
<accession>A0A1R3VWD4</accession>
<feature type="active site" description="Proton donor" evidence="9">
    <location>
        <position position="76"/>
    </location>
</feature>
<dbReference type="Pfam" id="PF01678">
    <property type="entry name" value="DAP_epimerase"/>
    <property type="match status" value="2"/>
</dbReference>